<comment type="caution">
    <text evidence="2">The sequence shown here is derived from an EMBL/GenBank/DDBJ whole genome shotgun (WGS) entry which is preliminary data.</text>
</comment>
<dbReference type="Pfam" id="PF21689">
    <property type="entry name" value="TorS_sensor_domain"/>
    <property type="match status" value="1"/>
</dbReference>
<protein>
    <submittedName>
        <fullName evidence="2">Uncharacterized protein</fullName>
    </submittedName>
</protein>
<sequence>MQERSSRALTAANTLLDMSDTLVANAEMGATAVISSLYGDTGAPLGSDSGLEALDKLLEVDLFQMGLMYELRSRTAEVGLLINRIEDAEDARRTGGHRSRLPVRASHRLAPGGRDPRPGAPAAGAGHADGTPIGGHPLPPAFSRFRAPYSTPGPGSGR</sequence>
<evidence type="ECO:0000256" key="1">
    <source>
        <dbReference type="SAM" id="MobiDB-lite"/>
    </source>
</evidence>
<organism evidence="2 3">
    <name type="scientific">Ponticoccus litoralis</name>
    <dbReference type="NCBI Taxonomy" id="422297"/>
    <lineage>
        <taxon>Bacteria</taxon>
        <taxon>Pseudomonadati</taxon>
        <taxon>Pseudomonadota</taxon>
        <taxon>Alphaproteobacteria</taxon>
        <taxon>Rhodobacterales</taxon>
        <taxon>Roseobacteraceae</taxon>
        <taxon>Ponticoccus</taxon>
    </lineage>
</organism>
<keyword evidence="3" id="KW-1185">Reference proteome</keyword>
<gene>
    <name evidence="2" type="ORF">ABFB10_23545</name>
</gene>
<feature type="compositionally biased region" description="Basic residues" evidence="1">
    <location>
        <begin position="94"/>
        <end position="107"/>
    </location>
</feature>
<reference evidence="2 3" key="1">
    <citation type="submission" date="2024-05" db="EMBL/GenBank/DDBJ databases">
        <title>Genome sequence of Ponticoccus litoralis KCCM 90028.</title>
        <authorList>
            <person name="Kim J.M."/>
            <person name="Lee J.K."/>
            <person name="Choi B.J."/>
            <person name="Bayburt H."/>
            <person name="Baek J.H."/>
            <person name="Jeon C.O."/>
        </authorList>
    </citation>
    <scope>NUCLEOTIDE SEQUENCE [LARGE SCALE GENOMIC DNA]</scope>
    <source>
        <strain evidence="2 3">KCCM 90028</strain>
    </source>
</reference>
<feature type="compositionally biased region" description="Low complexity" evidence="1">
    <location>
        <begin position="120"/>
        <end position="130"/>
    </location>
</feature>
<name>A0AAW9SR38_9RHOB</name>
<dbReference type="RefSeq" id="WP_347168637.1">
    <property type="nucleotide sequence ID" value="NZ_JBDNCH010000005.1"/>
</dbReference>
<dbReference type="Proteomes" id="UP001428774">
    <property type="component" value="Unassembled WGS sequence"/>
</dbReference>
<dbReference type="Gene3D" id="1.20.58.920">
    <property type="match status" value="1"/>
</dbReference>
<dbReference type="EMBL" id="JBDNCH010000005">
    <property type="protein sequence ID" value="MEN9063538.1"/>
    <property type="molecule type" value="Genomic_DNA"/>
</dbReference>
<evidence type="ECO:0000313" key="3">
    <source>
        <dbReference type="Proteomes" id="UP001428774"/>
    </source>
</evidence>
<feature type="region of interest" description="Disordered" evidence="1">
    <location>
        <begin position="86"/>
        <end position="158"/>
    </location>
</feature>
<evidence type="ECO:0000313" key="2">
    <source>
        <dbReference type="EMBL" id="MEN9063538.1"/>
    </source>
</evidence>
<dbReference type="InterPro" id="IPR038188">
    <property type="entry name" value="TorS_sensor_sf"/>
</dbReference>
<dbReference type="AlphaFoldDB" id="A0AAW9SR38"/>
<accession>A0AAW9SR38</accession>
<proteinExistence type="predicted"/>